<evidence type="ECO:0000256" key="1">
    <source>
        <dbReference type="SAM" id="SignalP"/>
    </source>
</evidence>
<name>A0ABM7HPI7_MYCME</name>
<proteinExistence type="predicted"/>
<accession>A0ABM7HPI7</accession>
<gene>
    <name evidence="2" type="ORF">MMAGJ_17340</name>
</gene>
<dbReference type="RefSeq" id="WP_036432919.1">
    <property type="nucleotide sequence ID" value="NZ_JAJJNE010000020.1"/>
</dbReference>
<dbReference type="EMBL" id="AP022567">
    <property type="protein sequence ID" value="BBX32452.1"/>
    <property type="molecule type" value="Genomic_DNA"/>
</dbReference>
<protein>
    <submittedName>
        <fullName evidence="2">Uncharacterized protein</fullName>
    </submittedName>
</protein>
<feature type="signal peptide" evidence="1">
    <location>
        <begin position="1"/>
        <end position="49"/>
    </location>
</feature>
<evidence type="ECO:0000313" key="2">
    <source>
        <dbReference type="EMBL" id="BBX32452.1"/>
    </source>
</evidence>
<keyword evidence="3" id="KW-1185">Reference proteome</keyword>
<dbReference type="Proteomes" id="UP000465622">
    <property type="component" value="Chromosome"/>
</dbReference>
<reference evidence="2 3" key="1">
    <citation type="journal article" date="2019" name="Emerg. Microbes Infect.">
        <title>Comprehensive subspecies identification of 175 nontuberculous mycobacteria species based on 7547 genomic profiles.</title>
        <authorList>
            <person name="Matsumoto Y."/>
            <person name="Kinjo T."/>
            <person name="Motooka D."/>
            <person name="Nabeya D."/>
            <person name="Jung N."/>
            <person name="Uechi K."/>
            <person name="Horii T."/>
            <person name="Iida T."/>
            <person name="Fujita J."/>
            <person name="Nakamura S."/>
        </authorList>
    </citation>
    <scope>NUCLEOTIDE SEQUENCE [LARGE SCALE GENOMIC DNA]</scope>
    <source>
        <strain evidence="2 3">JCM 12375</strain>
    </source>
</reference>
<sequence>MDKHPNRDLTATARTPKQKGFDMKKFGFASAIAAGFAAAVFGLAAPAQADVVHHQWVHDIQQHASVGSVTPVFGNGR</sequence>
<keyword evidence="1" id="KW-0732">Signal</keyword>
<evidence type="ECO:0000313" key="3">
    <source>
        <dbReference type="Proteomes" id="UP000465622"/>
    </source>
</evidence>
<feature type="chain" id="PRO_5047318692" evidence="1">
    <location>
        <begin position="50"/>
        <end position="77"/>
    </location>
</feature>
<organism evidence="2 3">
    <name type="scientific">Mycolicibacterium mageritense</name>
    <name type="common">Mycobacterium mageritense</name>
    <dbReference type="NCBI Taxonomy" id="53462"/>
    <lineage>
        <taxon>Bacteria</taxon>
        <taxon>Bacillati</taxon>
        <taxon>Actinomycetota</taxon>
        <taxon>Actinomycetes</taxon>
        <taxon>Mycobacteriales</taxon>
        <taxon>Mycobacteriaceae</taxon>
        <taxon>Mycolicibacterium</taxon>
    </lineage>
</organism>